<accession>A0A9D2NF21</accession>
<evidence type="ECO:0000256" key="4">
    <source>
        <dbReference type="ARBA" id="ARBA00022448"/>
    </source>
</evidence>
<keyword evidence="5" id="KW-1003">Cell membrane</keyword>
<dbReference type="InterPro" id="IPR048279">
    <property type="entry name" value="MdtK-like"/>
</dbReference>
<feature type="transmembrane region" description="Helical" evidence="10">
    <location>
        <begin position="57"/>
        <end position="77"/>
    </location>
</feature>
<dbReference type="GO" id="GO:0042910">
    <property type="term" value="F:xenobiotic transmembrane transporter activity"/>
    <property type="evidence" value="ECO:0007669"/>
    <property type="project" value="InterPro"/>
</dbReference>
<feature type="transmembrane region" description="Helical" evidence="10">
    <location>
        <begin position="137"/>
        <end position="156"/>
    </location>
</feature>
<evidence type="ECO:0000256" key="5">
    <source>
        <dbReference type="ARBA" id="ARBA00022475"/>
    </source>
</evidence>
<keyword evidence="8 10" id="KW-0472">Membrane</keyword>
<feature type="transmembrane region" description="Helical" evidence="10">
    <location>
        <begin position="359"/>
        <end position="379"/>
    </location>
</feature>
<evidence type="ECO:0000256" key="6">
    <source>
        <dbReference type="ARBA" id="ARBA00022692"/>
    </source>
</evidence>
<comment type="caution">
    <text evidence="11">The sequence shown here is derived from an EMBL/GenBank/DDBJ whole genome shotgun (WGS) entry which is preliminary data.</text>
</comment>
<evidence type="ECO:0000256" key="7">
    <source>
        <dbReference type="ARBA" id="ARBA00022989"/>
    </source>
</evidence>
<dbReference type="GO" id="GO:0005886">
    <property type="term" value="C:plasma membrane"/>
    <property type="evidence" value="ECO:0007669"/>
    <property type="project" value="UniProtKB-SubCell"/>
</dbReference>
<organism evidence="11 12">
    <name type="scientific">Candidatus Eisenbergiella merdavium</name>
    <dbReference type="NCBI Taxonomy" id="2838551"/>
    <lineage>
        <taxon>Bacteria</taxon>
        <taxon>Bacillati</taxon>
        <taxon>Bacillota</taxon>
        <taxon>Clostridia</taxon>
        <taxon>Lachnospirales</taxon>
        <taxon>Lachnospiraceae</taxon>
        <taxon>Eisenbergiella</taxon>
    </lineage>
</organism>
<evidence type="ECO:0000256" key="8">
    <source>
        <dbReference type="ARBA" id="ARBA00023136"/>
    </source>
</evidence>
<dbReference type="Proteomes" id="UP000823891">
    <property type="component" value="Unassembled WGS sequence"/>
</dbReference>
<keyword evidence="7 10" id="KW-1133">Transmembrane helix</keyword>
<protein>
    <recommendedName>
        <fullName evidence="3">Multidrug export protein MepA</fullName>
    </recommendedName>
</protein>
<feature type="transmembrane region" description="Helical" evidence="10">
    <location>
        <begin position="98"/>
        <end position="117"/>
    </location>
</feature>
<evidence type="ECO:0000313" key="11">
    <source>
        <dbReference type="EMBL" id="HJC23046.1"/>
    </source>
</evidence>
<sequence>MQDKNIELMEKAPVHKAILTLALPTIFSSIATLLYNLADTYFVGLLDDVYQLGAVSLAYPVFIIMQAIGSIFGIGVAPYISRCLGAQKYDEVKKASSVTVYTSVIATFALTALYFLFRTPILSILGTSEHTFMLTRKYLDVVVLFAVAMTIQTVLGSLLRAEGKAKHAVIEMVIGTIVNIILDPIFILPWGLNMGVVGAAIATIIGIVAADIYCLIILLKGKSSISLKIKDFKPCKRIYTEVFKIGIPACAGQLLMSVTNAAFNNLAAGYGDYVISAYGVAGKMIYIALIVVNSYAGGYMPFAGYNLGANRIDRVTASFKFTLITSSILSVLLLVPFVGLAKPFMGAFTTDQPTIDAGILILKTWAVCIPFLGVQFTMMSTLQVFGQATRAMIVNIGRQTIFFFPFLYLFNSFGNLTGLFMTNPVADIVTTIVAIFLVISPLRKLLKAAKEVA</sequence>
<keyword evidence="9" id="KW-0046">Antibiotic resistance</keyword>
<evidence type="ECO:0000256" key="3">
    <source>
        <dbReference type="ARBA" id="ARBA00022106"/>
    </source>
</evidence>
<dbReference type="NCBIfam" id="TIGR00797">
    <property type="entry name" value="matE"/>
    <property type="match status" value="1"/>
</dbReference>
<proteinExistence type="inferred from homology"/>
<evidence type="ECO:0000313" key="12">
    <source>
        <dbReference type="Proteomes" id="UP000823891"/>
    </source>
</evidence>
<dbReference type="GO" id="GO:0015297">
    <property type="term" value="F:antiporter activity"/>
    <property type="evidence" value="ECO:0007669"/>
    <property type="project" value="InterPro"/>
</dbReference>
<dbReference type="GO" id="GO:0046677">
    <property type="term" value="P:response to antibiotic"/>
    <property type="evidence" value="ECO:0007669"/>
    <property type="project" value="UniProtKB-KW"/>
</dbReference>
<comment type="subcellular location">
    <subcellularLocation>
        <location evidence="1">Cell membrane</location>
        <topology evidence="1">Multi-pass membrane protein</topology>
    </subcellularLocation>
</comment>
<dbReference type="PIRSF" id="PIRSF006603">
    <property type="entry name" value="DinF"/>
    <property type="match status" value="1"/>
</dbReference>
<dbReference type="PANTHER" id="PTHR43549:SF2">
    <property type="entry name" value="MULTIDRUG RESISTANCE PROTEIN NORM-RELATED"/>
    <property type="match status" value="1"/>
</dbReference>
<dbReference type="InterPro" id="IPR002528">
    <property type="entry name" value="MATE_fam"/>
</dbReference>
<feature type="transmembrane region" description="Helical" evidence="10">
    <location>
        <begin position="168"/>
        <end position="190"/>
    </location>
</feature>
<feature type="transmembrane region" description="Helical" evidence="10">
    <location>
        <begin position="242"/>
        <end position="263"/>
    </location>
</feature>
<dbReference type="AlphaFoldDB" id="A0A9D2NF21"/>
<gene>
    <name evidence="11" type="ORF">H9761_05000</name>
</gene>
<reference evidence="11" key="2">
    <citation type="submission" date="2021-04" db="EMBL/GenBank/DDBJ databases">
        <authorList>
            <person name="Gilroy R."/>
        </authorList>
    </citation>
    <scope>NUCLEOTIDE SEQUENCE</scope>
    <source>
        <strain evidence="11">USAMLcec2-132</strain>
    </source>
</reference>
<feature type="transmembrane region" description="Helical" evidence="10">
    <location>
        <begin position="196"/>
        <end position="221"/>
    </location>
</feature>
<feature type="transmembrane region" description="Helical" evidence="10">
    <location>
        <begin position="317"/>
        <end position="339"/>
    </location>
</feature>
<feature type="transmembrane region" description="Helical" evidence="10">
    <location>
        <begin position="275"/>
        <end position="296"/>
    </location>
</feature>
<evidence type="ECO:0000256" key="1">
    <source>
        <dbReference type="ARBA" id="ARBA00004651"/>
    </source>
</evidence>
<name>A0A9D2NF21_9FIRM</name>
<evidence type="ECO:0000256" key="10">
    <source>
        <dbReference type="SAM" id="Phobius"/>
    </source>
</evidence>
<dbReference type="InterPro" id="IPR045070">
    <property type="entry name" value="MATE_MepA-like"/>
</dbReference>
<feature type="transmembrane region" description="Helical" evidence="10">
    <location>
        <begin position="17"/>
        <end position="37"/>
    </location>
</feature>
<feature type="transmembrane region" description="Helical" evidence="10">
    <location>
        <begin position="391"/>
        <end position="410"/>
    </location>
</feature>
<keyword evidence="4" id="KW-0813">Transport</keyword>
<evidence type="ECO:0000256" key="2">
    <source>
        <dbReference type="ARBA" id="ARBA00008417"/>
    </source>
</evidence>
<feature type="transmembrane region" description="Helical" evidence="10">
    <location>
        <begin position="416"/>
        <end position="439"/>
    </location>
</feature>
<evidence type="ECO:0000256" key="9">
    <source>
        <dbReference type="ARBA" id="ARBA00023251"/>
    </source>
</evidence>
<dbReference type="CDD" id="cd13143">
    <property type="entry name" value="MATE_MepA_like"/>
    <property type="match status" value="1"/>
</dbReference>
<dbReference type="InterPro" id="IPR052031">
    <property type="entry name" value="Membrane_Transporter-Flippase"/>
</dbReference>
<keyword evidence="6 10" id="KW-0812">Transmembrane</keyword>
<reference evidence="11" key="1">
    <citation type="journal article" date="2021" name="PeerJ">
        <title>Extensive microbial diversity within the chicken gut microbiome revealed by metagenomics and culture.</title>
        <authorList>
            <person name="Gilroy R."/>
            <person name="Ravi A."/>
            <person name="Getino M."/>
            <person name="Pursley I."/>
            <person name="Horton D.L."/>
            <person name="Alikhan N.F."/>
            <person name="Baker D."/>
            <person name="Gharbi K."/>
            <person name="Hall N."/>
            <person name="Watson M."/>
            <person name="Adriaenssens E.M."/>
            <person name="Foster-Nyarko E."/>
            <person name="Jarju S."/>
            <person name="Secka A."/>
            <person name="Antonio M."/>
            <person name="Oren A."/>
            <person name="Chaudhuri R.R."/>
            <person name="La Ragione R."/>
            <person name="Hildebrand F."/>
            <person name="Pallen M.J."/>
        </authorList>
    </citation>
    <scope>NUCLEOTIDE SEQUENCE</scope>
    <source>
        <strain evidence="11">USAMLcec2-132</strain>
    </source>
</reference>
<dbReference type="EMBL" id="DWWS01000018">
    <property type="protein sequence ID" value="HJC23046.1"/>
    <property type="molecule type" value="Genomic_DNA"/>
</dbReference>
<dbReference type="Pfam" id="PF01554">
    <property type="entry name" value="MatE"/>
    <property type="match status" value="2"/>
</dbReference>
<dbReference type="PANTHER" id="PTHR43549">
    <property type="entry name" value="MULTIDRUG RESISTANCE PROTEIN YPNP-RELATED"/>
    <property type="match status" value="1"/>
</dbReference>
<comment type="similarity">
    <text evidence="2">Belongs to the multi antimicrobial extrusion (MATE) (TC 2.A.66.1) family. MepA subfamily.</text>
</comment>